<feature type="compositionally biased region" description="Low complexity" evidence="1">
    <location>
        <begin position="401"/>
        <end position="426"/>
    </location>
</feature>
<keyword evidence="3" id="KW-1185">Reference proteome</keyword>
<evidence type="ECO:0000256" key="1">
    <source>
        <dbReference type="SAM" id="MobiDB-lite"/>
    </source>
</evidence>
<feature type="region of interest" description="Disordered" evidence="1">
    <location>
        <begin position="294"/>
        <end position="450"/>
    </location>
</feature>
<dbReference type="EMBL" id="MCHX01000050">
    <property type="protein sequence ID" value="OFJ52010.1"/>
    <property type="molecule type" value="Genomic_DNA"/>
</dbReference>
<feature type="compositionally biased region" description="Basic and acidic residues" evidence="1">
    <location>
        <begin position="428"/>
        <end position="439"/>
    </location>
</feature>
<evidence type="ECO:0000313" key="2">
    <source>
        <dbReference type="EMBL" id="OFJ52010.1"/>
    </source>
</evidence>
<protein>
    <recommendedName>
        <fullName evidence="4">PE-PGRS family protein</fullName>
    </recommendedName>
</protein>
<comment type="caution">
    <text evidence="2">The sequence shown here is derived from an EMBL/GenBank/DDBJ whole genome shotgun (WGS) entry which is preliminary data.</text>
</comment>
<reference evidence="2 3" key="1">
    <citation type="submission" date="2016-09" db="EMBL/GenBank/DDBJ databases">
        <title>genome sequence of Mycobacterium sp. 739 SCH.</title>
        <authorList>
            <person name="Greninger A.L."/>
            <person name="Qin X."/>
            <person name="Jerome K."/>
            <person name="Vora S."/>
            <person name="Quinn K."/>
        </authorList>
    </citation>
    <scope>NUCLEOTIDE SEQUENCE [LARGE SCALE GENOMIC DNA]</scope>
    <source>
        <strain evidence="2 3">SCH</strain>
    </source>
</reference>
<dbReference type="AlphaFoldDB" id="A0A1E8Q1X7"/>
<accession>A0A1E8Q1X7</accession>
<sequence>MSMQLALRPYVTAGVAIVGASVIAVTPIAPHPTMPDLRLTAAIDNPVAVFAPVVSAAGSWLDGVVRAEVADPFPILAQIFRNQQYTVGQIVASLNGAREGLQGIATGLPATLQAAGALIAAGDINGAINKVMSDGLAPITALIFNTWTPLQPALQRPFAVLQAMVPALFDAGLALVLGTISSTVGLGFVFGAPPFVQQLVTATQNVLGAIATLDPVNVINAIQHGIADIAQNAIDQLHTFTDVGGTIDAIRNAILNALQTPAAGAVVTAAAGSAAIAAVPDVSATLVGVSTPDAPARDAAAPGAESPLAATPSAPDAVTDDAATGEPETTATDPVATEVPLAADAPTEAVGAESPVADGATREEAGASDATSAPKGSTTVVRDSTKAVPGAANPGVATNPTTGHTGASTTAGASSTDTTDAGDTSDGPAKDPGAKDPGAKDSGTGGAEAA</sequence>
<evidence type="ECO:0008006" key="4">
    <source>
        <dbReference type="Google" id="ProtNLM"/>
    </source>
</evidence>
<organism evidence="2 3">
    <name type="scientific">Mycolicibacterium grossiae</name>
    <dbReference type="NCBI Taxonomy" id="1552759"/>
    <lineage>
        <taxon>Bacteria</taxon>
        <taxon>Bacillati</taxon>
        <taxon>Actinomycetota</taxon>
        <taxon>Actinomycetes</taxon>
        <taxon>Mycobacteriales</taxon>
        <taxon>Mycobacteriaceae</taxon>
        <taxon>Mycolicibacterium</taxon>
    </lineage>
</organism>
<dbReference type="Proteomes" id="UP000178953">
    <property type="component" value="Unassembled WGS sequence"/>
</dbReference>
<proteinExistence type="predicted"/>
<gene>
    <name evidence="2" type="ORF">BEL07_19780</name>
</gene>
<name>A0A1E8Q1X7_9MYCO</name>
<dbReference type="OrthoDB" id="4693791at2"/>
<feature type="compositionally biased region" description="Low complexity" evidence="1">
    <location>
        <begin position="294"/>
        <end position="310"/>
    </location>
</feature>
<evidence type="ECO:0000313" key="3">
    <source>
        <dbReference type="Proteomes" id="UP000178953"/>
    </source>
</evidence>
<feature type="compositionally biased region" description="Polar residues" evidence="1">
    <location>
        <begin position="369"/>
        <end position="382"/>
    </location>
</feature>
<dbReference type="RefSeq" id="WP_070354768.1">
    <property type="nucleotide sequence ID" value="NZ_CP043474.1"/>
</dbReference>